<proteinExistence type="predicted"/>
<evidence type="ECO:0000313" key="1">
    <source>
        <dbReference type="EMBL" id="CAG8585771.1"/>
    </source>
</evidence>
<evidence type="ECO:0000313" key="2">
    <source>
        <dbReference type="Proteomes" id="UP000789860"/>
    </source>
</evidence>
<gene>
    <name evidence="1" type="ORF">SCALOS_LOCUS6383</name>
</gene>
<comment type="caution">
    <text evidence="1">The sequence shown here is derived from an EMBL/GenBank/DDBJ whole genome shotgun (WGS) entry which is preliminary data.</text>
</comment>
<organism evidence="1 2">
    <name type="scientific">Scutellospora calospora</name>
    <dbReference type="NCBI Taxonomy" id="85575"/>
    <lineage>
        <taxon>Eukaryota</taxon>
        <taxon>Fungi</taxon>
        <taxon>Fungi incertae sedis</taxon>
        <taxon>Mucoromycota</taxon>
        <taxon>Glomeromycotina</taxon>
        <taxon>Glomeromycetes</taxon>
        <taxon>Diversisporales</taxon>
        <taxon>Gigasporaceae</taxon>
        <taxon>Scutellospora</taxon>
    </lineage>
</organism>
<feature type="non-terminal residue" evidence="1">
    <location>
        <position position="310"/>
    </location>
</feature>
<dbReference type="EMBL" id="CAJVPM010012073">
    <property type="protein sequence ID" value="CAG8585771.1"/>
    <property type="molecule type" value="Genomic_DNA"/>
</dbReference>
<keyword evidence="2" id="KW-1185">Reference proteome</keyword>
<accession>A0ACA9MET9</accession>
<reference evidence="1" key="1">
    <citation type="submission" date="2021-06" db="EMBL/GenBank/DDBJ databases">
        <authorList>
            <person name="Kallberg Y."/>
            <person name="Tangrot J."/>
            <person name="Rosling A."/>
        </authorList>
    </citation>
    <scope>NUCLEOTIDE SEQUENCE</scope>
    <source>
        <strain evidence="1">AU212A</strain>
    </source>
</reference>
<sequence>MSKVNVIPIAITFSFMHLAILKERNTYHESSETYETDLQQKVREYKQYFVNIYSEWIIWRKNQISKIPYNNKDPQVFDTITNKGIKYEETDQNEEAKKRYEEMCNRVVSRYLNEAKVEFMKMYLHTFALDKFLNPKAPTIAPNRDIGTIICGIYGRETFPDKDHDKFDHNQLLKLYYDKPGIITGINIHAGYFVDCIKVKYKGYDGTTVGNDKGGDAYTIRGLNGDSNYVTKVDVYFNERVVSGIQFFFSNEPSYKGNINNVIGNGDKNPGENSKVSCGPIGNNNDFKLVGIQMAQSKALDKELGDHELC</sequence>
<name>A0ACA9MET9_9GLOM</name>
<protein>
    <submittedName>
        <fullName evidence="1">4380_t:CDS:1</fullName>
    </submittedName>
</protein>
<dbReference type="Proteomes" id="UP000789860">
    <property type="component" value="Unassembled WGS sequence"/>
</dbReference>